<proteinExistence type="inferred from homology"/>
<evidence type="ECO:0000256" key="9">
    <source>
        <dbReference type="ARBA" id="ARBA00037605"/>
    </source>
</evidence>
<feature type="transmembrane region" description="Helical" evidence="10">
    <location>
        <begin position="95"/>
        <end position="114"/>
    </location>
</feature>
<protein>
    <recommendedName>
        <fullName evidence="11">Major facilitator superfamily (MFS) profile domain-containing protein</fullName>
    </recommendedName>
</protein>
<sequence>MAVTKEEKFEGDRRTSGVTVPPEGRWGWMIVAGCFLATICIRAVTRCVSMFFVEFQMEFEKDYSTTAWIHSLVDSTTMLCAPLGGFLGDRLSCRATVILGGLLSAAGLVLSSFASSLESLYIFLGVLTGLGFALSYTPAVAMVGKYFSEKKTLAYGIALSGSGIGTFILAPAVQLLIEHYSWRGALLILGGFVSNLCVCGALMRPLEPRGEEVIWENNLTDLERDCITTVLDSKDTEQVLTGCSQVETKQLEINKLKDTPMLLIANGVLKNLGLENNKLGQGNIALLSSPSLSDLRLKDVKIAECILFSNKLTETVLREIKLSASDSMISDLKLVESMNLNNTFADMDAKIEAKPTDGFHPPPDPLTDTTGLSRGHCFCLKSREEFGFLLMPDFLILSVSFLFLAYGCGAPVVYLVPYALSVGVEHKHAAFLMSIFGVSGIVGNITFGWIMDRKCLKRYRMLSYMVAISMEGLCCMFMPLLHSFSLLVPFSILYGYFDGAYVALIPVVTSDVVGSTYLTSALGMVYFLHAIPYLVSPPIGGWLVDRTGNYAATFFLSGASFMFSSVVLAAATLVRFCQRSKCNSYSVTNH</sequence>
<comment type="catalytic activity">
    <reaction evidence="8">
        <text>guanidinoacetate(in) = guanidinoacetate(out)</text>
        <dbReference type="Rhea" id="RHEA:73047"/>
        <dbReference type="ChEBI" id="CHEBI:57742"/>
    </reaction>
</comment>
<name>A0A7N6BEB1_ANATE</name>
<feature type="transmembrane region" description="Helical" evidence="10">
    <location>
        <begin position="487"/>
        <end position="508"/>
    </location>
</feature>
<dbReference type="RefSeq" id="XP_026210881.1">
    <property type="nucleotide sequence ID" value="XM_026355096.1"/>
</dbReference>
<dbReference type="GO" id="GO:0016323">
    <property type="term" value="C:basolateral plasma membrane"/>
    <property type="evidence" value="ECO:0007669"/>
    <property type="project" value="UniProtKB-SubCell"/>
</dbReference>
<evidence type="ECO:0000256" key="3">
    <source>
        <dbReference type="ARBA" id="ARBA00022475"/>
    </source>
</evidence>
<dbReference type="GO" id="GO:0022857">
    <property type="term" value="F:transmembrane transporter activity"/>
    <property type="evidence" value="ECO:0007669"/>
    <property type="project" value="InterPro"/>
</dbReference>
<evidence type="ECO:0000259" key="11">
    <source>
        <dbReference type="PROSITE" id="PS50850"/>
    </source>
</evidence>
<dbReference type="FunFam" id="1.20.1250.20:FF:000128">
    <property type="entry name" value="monocarboxylate transporter 12 isoform X1"/>
    <property type="match status" value="1"/>
</dbReference>
<evidence type="ECO:0000256" key="8">
    <source>
        <dbReference type="ARBA" id="ARBA00036771"/>
    </source>
</evidence>
<evidence type="ECO:0000256" key="6">
    <source>
        <dbReference type="ARBA" id="ARBA00023136"/>
    </source>
</evidence>
<evidence type="ECO:0000256" key="2">
    <source>
        <dbReference type="ARBA" id="ARBA00006727"/>
    </source>
</evidence>
<feature type="transmembrane region" description="Helical" evidence="10">
    <location>
        <begin position="515"/>
        <end position="534"/>
    </location>
</feature>
<dbReference type="Gene3D" id="1.20.1250.20">
    <property type="entry name" value="MFS general substrate transporter like domains"/>
    <property type="match status" value="2"/>
</dbReference>
<keyword evidence="3" id="KW-1003">Cell membrane</keyword>
<dbReference type="GeneID" id="113158829"/>
<comment type="function">
    <text evidence="9">Functions as a transporter for creatine and as well for its precursor guanidinoacetate. Transport of creatine and GAA is independent of resting membrane potential and extracellular Na(+), Cl(-), or pH. Contributes to the process of creatine biosynthesis and distribution.</text>
</comment>
<feature type="transmembrane region" description="Helical" evidence="10">
    <location>
        <begin position="183"/>
        <end position="203"/>
    </location>
</feature>
<feature type="transmembrane region" description="Helical" evidence="10">
    <location>
        <begin position="462"/>
        <end position="481"/>
    </location>
</feature>
<evidence type="ECO:0000256" key="10">
    <source>
        <dbReference type="SAM" id="Phobius"/>
    </source>
</evidence>
<dbReference type="PROSITE" id="PS50850">
    <property type="entry name" value="MFS"/>
    <property type="match status" value="1"/>
</dbReference>
<dbReference type="InterPro" id="IPR011701">
    <property type="entry name" value="MFS"/>
</dbReference>
<feature type="transmembrane region" description="Helical" evidence="10">
    <location>
        <begin position="394"/>
        <end position="416"/>
    </location>
</feature>
<comment type="catalytic activity">
    <reaction evidence="7">
        <text>creatine(in) = creatine(out)</text>
        <dbReference type="Rhea" id="RHEA:73043"/>
        <dbReference type="ChEBI" id="CHEBI:57947"/>
    </reaction>
</comment>
<dbReference type="GeneTree" id="ENSGT00940000156169"/>
<dbReference type="Proteomes" id="UP000265040">
    <property type="component" value="Chromosome 15"/>
</dbReference>
<evidence type="ECO:0000256" key="7">
    <source>
        <dbReference type="ARBA" id="ARBA00036521"/>
    </source>
</evidence>
<evidence type="ECO:0000256" key="4">
    <source>
        <dbReference type="ARBA" id="ARBA00022692"/>
    </source>
</evidence>
<dbReference type="Ensembl" id="ENSATET00000073175.2">
    <property type="protein sequence ID" value="ENSATEP00000060480.1"/>
    <property type="gene ID" value="ENSATEG00000025766.2"/>
</dbReference>
<reference evidence="12" key="3">
    <citation type="submission" date="2025-09" db="UniProtKB">
        <authorList>
            <consortium name="Ensembl"/>
        </authorList>
    </citation>
    <scope>IDENTIFICATION</scope>
</reference>
<dbReference type="OrthoDB" id="410267at2759"/>
<dbReference type="PANTHER" id="PTHR11360:SF318">
    <property type="entry name" value="MONOCARBOXYLATE TRANSPORTER 12"/>
    <property type="match status" value="1"/>
</dbReference>
<keyword evidence="4 10" id="KW-0812">Transmembrane</keyword>
<feature type="domain" description="Major facilitator superfamily (MFS) profile" evidence="11">
    <location>
        <begin position="26"/>
        <end position="582"/>
    </location>
</feature>
<reference evidence="12" key="2">
    <citation type="submission" date="2025-08" db="UniProtKB">
        <authorList>
            <consortium name="Ensembl"/>
        </authorList>
    </citation>
    <scope>IDENTIFICATION</scope>
</reference>
<feature type="transmembrane region" description="Helical" evidence="10">
    <location>
        <begin position="428"/>
        <end position="450"/>
    </location>
</feature>
<keyword evidence="6 10" id="KW-0472">Membrane</keyword>
<comment type="similarity">
    <text evidence="2">Belongs to the major facilitator superfamily. Monocarboxylate porter (TC 2.A.1.13) family.</text>
</comment>
<dbReference type="InterPro" id="IPR050327">
    <property type="entry name" value="Proton-linked_MCT"/>
</dbReference>
<organism evidence="12 13">
    <name type="scientific">Anabas testudineus</name>
    <name type="common">Climbing perch</name>
    <name type="synonym">Anthias testudineus</name>
    <dbReference type="NCBI Taxonomy" id="64144"/>
    <lineage>
        <taxon>Eukaryota</taxon>
        <taxon>Metazoa</taxon>
        <taxon>Chordata</taxon>
        <taxon>Craniata</taxon>
        <taxon>Vertebrata</taxon>
        <taxon>Euteleostomi</taxon>
        <taxon>Actinopterygii</taxon>
        <taxon>Neopterygii</taxon>
        <taxon>Teleostei</taxon>
        <taxon>Neoteleostei</taxon>
        <taxon>Acanthomorphata</taxon>
        <taxon>Anabantaria</taxon>
        <taxon>Anabantiformes</taxon>
        <taxon>Anabantoidei</taxon>
        <taxon>Anabantidae</taxon>
        <taxon>Anabas</taxon>
    </lineage>
</organism>
<dbReference type="InterPro" id="IPR020846">
    <property type="entry name" value="MFS_dom"/>
</dbReference>
<evidence type="ECO:0000313" key="13">
    <source>
        <dbReference type="Proteomes" id="UP000265040"/>
    </source>
</evidence>
<evidence type="ECO:0000256" key="5">
    <source>
        <dbReference type="ARBA" id="ARBA00022989"/>
    </source>
</evidence>
<accession>A0A7N6BEB1</accession>
<dbReference type="AlphaFoldDB" id="A0A7N6BEB1"/>
<evidence type="ECO:0000256" key="1">
    <source>
        <dbReference type="ARBA" id="ARBA00004554"/>
    </source>
</evidence>
<dbReference type="InterPro" id="IPR036259">
    <property type="entry name" value="MFS_trans_sf"/>
</dbReference>
<dbReference type="Pfam" id="PF07690">
    <property type="entry name" value="MFS_1"/>
    <property type="match status" value="2"/>
</dbReference>
<comment type="subcellular location">
    <subcellularLocation>
        <location evidence="1">Basolateral cell membrane</location>
        <topology evidence="1">Multi-pass membrane protein</topology>
    </subcellularLocation>
</comment>
<keyword evidence="5 10" id="KW-1133">Transmembrane helix</keyword>
<feature type="transmembrane region" description="Helical" evidence="10">
    <location>
        <begin position="153"/>
        <end position="177"/>
    </location>
</feature>
<keyword evidence="13" id="KW-1185">Reference proteome</keyword>
<feature type="transmembrane region" description="Helical" evidence="10">
    <location>
        <begin position="26"/>
        <end position="45"/>
    </location>
</feature>
<dbReference type="InParanoid" id="A0A7N6BEB1"/>
<feature type="transmembrane region" description="Helical" evidence="10">
    <location>
        <begin position="120"/>
        <end position="141"/>
    </location>
</feature>
<dbReference type="GO" id="GO:0015881">
    <property type="term" value="P:creatine transmembrane transport"/>
    <property type="evidence" value="ECO:0007669"/>
    <property type="project" value="TreeGrafter"/>
</dbReference>
<evidence type="ECO:0000313" key="12">
    <source>
        <dbReference type="Ensembl" id="ENSATEP00000060480.1"/>
    </source>
</evidence>
<feature type="transmembrane region" description="Helical" evidence="10">
    <location>
        <begin position="554"/>
        <end position="574"/>
    </location>
</feature>
<dbReference type="SUPFAM" id="SSF103473">
    <property type="entry name" value="MFS general substrate transporter"/>
    <property type="match status" value="1"/>
</dbReference>
<reference evidence="12" key="1">
    <citation type="submission" date="2021-04" db="EMBL/GenBank/DDBJ databases">
        <authorList>
            <consortium name="Wellcome Sanger Institute Data Sharing"/>
        </authorList>
    </citation>
    <scope>NUCLEOTIDE SEQUENCE [LARGE SCALE GENOMIC DNA]</scope>
</reference>
<dbReference type="PANTHER" id="PTHR11360">
    <property type="entry name" value="MONOCARBOXYLATE TRANSPORTER"/>
    <property type="match status" value="1"/>
</dbReference>